<protein>
    <submittedName>
        <fullName evidence="2">Protein containing NurA domain</fullName>
    </submittedName>
</protein>
<dbReference type="EMBL" id="DF968180">
    <property type="protein sequence ID" value="GAP39776.1"/>
    <property type="molecule type" value="Genomic_DNA"/>
</dbReference>
<dbReference type="OrthoDB" id="9799918at2"/>
<evidence type="ECO:0000259" key="1">
    <source>
        <dbReference type="SMART" id="SM00933"/>
    </source>
</evidence>
<reference evidence="2" key="1">
    <citation type="journal article" date="2015" name="Genome Announc.">
        <title>Draft Genome Sequence of Anaerolineae Strain TC1, a Novel Isolate from a Methanogenic Wastewater Treatment System.</title>
        <authorList>
            <person name="Matsuura N."/>
            <person name="Tourlousse D.M."/>
            <person name="Sun L."/>
            <person name="Toyonaga M."/>
            <person name="Kuroda K."/>
            <person name="Ohashi A."/>
            <person name="Cruz R."/>
            <person name="Yamaguchi T."/>
            <person name="Sekiguchi Y."/>
        </authorList>
    </citation>
    <scope>NUCLEOTIDE SEQUENCE [LARGE SCALE GENOMIC DNA]</scope>
    <source>
        <strain evidence="2">TC1</strain>
    </source>
</reference>
<dbReference type="Proteomes" id="UP000053370">
    <property type="component" value="Unassembled WGS sequence"/>
</dbReference>
<keyword evidence="3" id="KW-1185">Reference proteome</keyword>
<dbReference type="InterPro" id="IPR018977">
    <property type="entry name" value="NurA_domain"/>
</dbReference>
<dbReference type="Pfam" id="PF09376">
    <property type="entry name" value="NurA"/>
    <property type="match status" value="1"/>
</dbReference>
<evidence type="ECO:0000313" key="2">
    <source>
        <dbReference type="EMBL" id="GAP39776.1"/>
    </source>
</evidence>
<name>A0A0K8PAV2_9CHLR</name>
<feature type="domain" description="NurA" evidence="1">
    <location>
        <begin position="84"/>
        <end position="349"/>
    </location>
</feature>
<accession>A0A0K8PAV2</accession>
<proteinExistence type="predicted"/>
<dbReference type="STRING" id="1678840.ATC1_12311"/>
<gene>
    <name evidence="2" type="ORF">ATC1_12311</name>
</gene>
<dbReference type="AlphaFoldDB" id="A0A0K8PAV2"/>
<dbReference type="SMART" id="SM00933">
    <property type="entry name" value="NurA"/>
    <property type="match status" value="1"/>
</dbReference>
<dbReference type="RefSeq" id="WP_062278491.1">
    <property type="nucleotide sequence ID" value="NZ_DF968180.1"/>
</dbReference>
<sequence>MPVNFEQLRPQILQTEISLGLQTKERNAQLQEACDFFHKLASDGVVIDRLQKAFIANPGKQCAIPTSQPIDGSYSVDTTANQEITVLAADGSQISPNRHEAVYFGLINAAVFIFRTHSAEIPSVVTETTLIHPEPENQSDDDVDENMIALQRDIAERKLLAKEACQIDNGKPVIALIDGPLEIFNIRQSFQIQKKLFEEYQSAIRQLSQKNIITAGYIDRPRADYVIRMLNILADDQSQSEHSGFSRYPLICDSDIFSAFLQPGERSSLFHLDSKIGSETKDSIEISFFYLNIGKTRQPVIARIEIPSWTAQNYESINLLHACILEQTGILRDNPYPYVLHRAHESALIQFSEKNRITNLMVQNLSKQEKTFFQKSNKLMLKDMSNKKISIES</sequence>
<evidence type="ECO:0000313" key="3">
    <source>
        <dbReference type="Proteomes" id="UP000053370"/>
    </source>
</evidence>
<organism evidence="2">
    <name type="scientific">Flexilinea flocculi</name>
    <dbReference type="NCBI Taxonomy" id="1678840"/>
    <lineage>
        <taxon>Bacteria</taxon>
        <taxon>Bacillati</taxon>
        <taxon>Chloroflexota</taxon>
        <taxon>Anaerolineae</taxon>
        <taxon>Anaerolineales</taxon>
        <taxon>Anaerolineaceae</taxon>
        <taxon>Flexilinea</taxon>
    </lineage>
</organism>